<keyword evidence="2" id="KW-1185">Reference proteome</keyword>
<dbReference type="EMBL" id="CM045760">
    <property type="protein sequence ID" value="KAI8024833.1"/>
    <property type="molecule type" value="Genomic_DNA"/>
</dbReference>
<name>A0ACC0IHK3_9ERIC</name>
<protein>
    <submittedName>
        <fullName evidence="1">Uncharacterized protein</fullName>
    </submittedName>
</protein>
<evidence type="ECO:0000313" key="2">
    <source>
        <dbReference type="Proteomes" id="UP001060215"/>
    </source>
</evidence>
<accession>A0ACC0IHK3</accession>
<proteinExistence type="predicted"/>
<dbReference type="Proteomes" id="UP001060215">
    <property type="component" value="Chromosome 3"/>
</dbReference>
<comment type="caution">
    <text evidence="1">The sequence shown here is derived from an EMBL/GenBank/DDBJ whole genome shotgun (WGS) entry which is preliminary data.</text>
</comment>
<reference evidence="1 2" key="1">
    <citation type="journal article" date="2022" name="Plant J.">
        <title>Chromosome-level genome of Camellia lanceoleosa provides a valuable resource for understanding genome evolution and self-incompatibility.</title>
        <authorList>
            <person name="Gong W."/>
            <person name="Xiao S."/>
            <person name="Wang L."/>
            <person name="Liao Z."/>
            <person name="Chang Y."/>
            <person name="Mo W."/>
            <person name="Hu G."/>
            <person name="Li W."/>
            <person name="Zhao G."/>
            <person name="Zhu H."/>
            <person name="Hu X."/>
            <person name="Ji K."/>
            <person name="Xiang X."/>
            <person name="Song Q."/>
            <person name="Yuan D."/>
            <person name="Jin S."/>
            <person name="Zhang L."/>
        </authorList>
    </citation>
    <scope>NUCLEOTIDE SEQUENCE [LARGE SCALE GENOMIC DNA]</scope>
    <source>
        <strain evidence="1">SQ_2022a</strain>
    </source>
</reference>
<gene>
    <name evidence="1" type="ORF">LOK49_LG02G00256</name>
</gene>
<evidence type="ECO:0000313" key="1">
    <source>
        <dbReference type="EMBL" id="KAI8024833.1"/>
    </source>
</evidence>
<organism evidence="1 2">
    <name type="scientific">Camellia lanceoleosa</name>
    <dbReference type="NCBI Taxonomy" id="1840588"/>
    <lineage>
        <taxon>Eukaryota</taxon>
        <taxon>Viridiplantae</taxon>
        <taxon>Streptophyta</taxon>
        <taxon>Embryophyta</taxon>
        <taxon>Tracheophyta</taxon>
        <taxon>Spermatophyta</taxon>
        <taxon>Magnoliopsida</taxon>
        <taxon>eudicotyledons</taxon>
        <taxon>Gunneridae</taxon>
        <taxon>Pentapetalae</taxon>
        <taxon>asterids</taxon>
        <taxon>Ericales</taxon>
        <taxon>Theaceae</taxon>
        <taxon>Camellia</taxon>
    </lineage>
</organism>
<sequence length="478" mass="53510">MEITAESTSFPNPPNPPEAILDLLSPSEVVGSDHPKAKSFKEALAIPKSSDFYFDDAIDTILSDDEEKDEDGDTNIHKNDLPTKASSIPRISLPKKLLQQIRKPWTNTLIVRLLGKSIGYRLLYNRVKTLWAIQEDFDAIDLGNNYFLFKFSSQDDCNHVYTGGPWVIMDHYLTIRKWEPDFKVLEAFETTTAVWVRFPELPIEYFQEKVLYTIAKQIGKPLKIDLTTTMATRDRYARVCIEMDLNKPLCPRKRVLDKVKKPNRLGLDKESSSSFNVSTPSGQETTTVNQKTNHTKIPNHSKSLGLPSLHPTPYTSPNPCANPTLSSPTHNDNDNTQKESTPTLEPKTTSPKDSDTISPEIPMDVITEAPSNPLPPITPPLNHSISLREGKARVRKPPDPDIQHGRGDEPPGSNNQQDGRQQLGAVVRVRDGNNSLSRHYLVDRANKAENRTRVEQHSHTSTSLPANGIHAVDRLGPS</sequence>